<keyword evidence="2 3" id="KW-0378">Hydrolase</keyword>
<keyword evidence="7" id="KW-1185">Reference proteome</keyword>
<gene>
    <name evidence="3" type="ORF">KYI10_05075</name>
    <name evidence="6" type="ORF">QA539_05170</name>
    <name evidence="5" type="ORF">QA540_05405</name>
    <name evidence="4" type="ORF">QA541_05525</name>
</gene>
<dbReference type="EMBL" id="CP124591">
    <property type="protein sequence ID" value="WZE69944.1"/>
    <property type="molecule type" value="Genomic_DNA"/>
</dbReference>
<evidence type="ECO:0000313" key="4">
    <source>
        <dbReference type="EMBL" id="WZE65722.1"/>
    </source>
</evidence>
<dbReference type="Pfam" id="PF13279">
    <property type="entry name" value="4HBT_2"/>
    <property type="match status" value="1"/>
</dbReference>
<dbReference type="PANTHER" id="PTHR31793">
    <property type="entry name" value="4-HYDROXYBENZOYL-COA THIOESTERASE FAMILY MEMBER"/>
    <property type="match status" value="1"/>
</dbReference>
<dbReference type="EMBL" id="CP124577">
    <property type="protein sequence ID" value="WZE65722.1"/>
    <property type="molecule type" value="Genomic_DNA"/>
</dbReference>
<evidence type="ECO:0000256" key="2">
    <source>
        <dbReference type="ARBA" id="ARBA00022801"/>
    </source>
</evidence>
<dbReference type="InterPro" id="IPR006684">
    <property type="entry name" value="YbgC/YbaW"/>
</dbReference>
<reference evidence="3" key="1">
    <citation type="submission" date="2021-07" db="EMBL/GenBank/DDBJ databases">
        <title>Prevalence and characterization of methicillin-resistant Macrococcus spp. in food producing animals and meat in Switzerland in 2019.</title>
        <authorList>
            <person name="Keller J.E."/>
            <person name="Schwendener S."/>
            <person name="Neuenschwander J."/>
            <person name="Overesch G."/>
            <person name="Perreten V."/>
        </authorList>
    </citation>
    <scope>NUCLEOTIDE SEQUENCE</scope>
    <source>
        <strain evidence="3">19Msa1099</strain>
    </source>
</reference>
<reference evidence="4 7" key="2">
    <citation type="submission" date="2023-04" db="EMBL/GenBank/DDBJ databases">
        <title>Macrococci isolated from food, foodproducing animals, and human clinical materials.</title>
        <authorList>
            <person name="Maslanova I."/>
            <person name="Svec P."/>
            <person name="Sedlacek I."/>
            <person name="Novakova D."/>
            <person name="Keller J.E."/>
            <person name="Schwendener S."/>
            <person name="Finstrlova A."/>
            <person name="Botka T."/>
            <person name="Kovarovic V."/>
            <person name="Petras P."/>
            <person name="Perreten V."/>
            <person name="Pantucek R."/>
        </authorList>
    </citation>
    <scope>NUCLEOTIDE SEQUENCE</scope>
    <source>
        <strain evidence="6 7">CCM 8659</strain>
        <strain evidence="5">NRL/St 13/116</strain>
        <strain evidence="4">NRL/St 21/332</strain>
    </source>
</reference>
<dbReference type="Proteomes" id="UP001465447">
    <property type="component" value="Chromosome"/>
</dbReference>
<dbReference type="EMBL" id="CP079955">
    <property type="protein sequence ID" value="QYA33807.1"/>
    <property type="molecule type" value="Genomic_DNA"/>
</dbReference>
<organism evidence="3">
    <name type="scientific">Macrococcus psychrotolerans</name>
    <dbReference type="NCBI Taxonomy" id="3039389"/>
    <lineage>
        <taxon>Bacteria</taxon>
        <taxon>Bacillati</taxon>
        <taxon>Bacillota</taxon>
        <taxon>Bacilli</taxon>
        <taxon>Bacillales</taxon>
        <taxon>Staphylococcaceae</taxon>
        <taxon>Macrococcus</taxon>
    </lineage>
</organism>
<evidence type="ECO:0000313" key="6">
    <source>
        <dbReference type="EMBL" id="WZE69944.1"/>
    </source>
</evidence>
<name>A0AAT9P8Q8_9STAP</name>
<accession>A0AAU6RCB5</accession>
<comment type="similarity">
    <text evidence="1">Belongs to the 4-hydroxybenzoyl-CoA thioesterase family.</text>
</comment>
<proteinExistence type="inferred from homology"/>
<accession>A0AAU6R6H3</accession>
<dbReference type="AlphaFoldDB" id="A0AAT9P8Q8"/>
<dbReference type="GO" id="GO:0047617">
    <property type="term" value="F:fatty acyl-CoA hydrolase activity"/>
    <property type="evidence" value="ECO:0007669"/>
    <property type="project" value="TreeGrafter"/>
</dbReference>
<dbReference type="CDD" id="cd00586">
    <property type="entry name" value="4HBT"/>
    <property type="match status" value="1"/>
</dbReference>
<evidence type="ECO:0000313" key="5">
    <source>
        <dbReference type="EMBL" id="WZE67852.1"/>
    </source>
</evidence>
<dbReference type="PIRSF" id="PIRSF003230">
    <property type="entry name" value="YbgC"/>
    <property type="match status" value="1"/>
</dbReference>
<protein>
    <submittedName>
        <fullName evidence="3">Thioesterase family protein</fullName>
        <ecNumber evidence="3">3.1.2.-</ecNumber>
    </submittedName>
</protein>
<sequence>MYITEKDIEVRYAETDKMGVVYHANYLIWFEVARTDFIKKAGFSYQAMEDEGLISPVVDVSVQYRKSITYPETITVRTWIERYSKLKTIYAYEIVKEDGAIAATGRTTHVVIKRGSEIPIRLDRYYPEWHEKYIELSSDDNDNIN</sequence>
<dbReference type="EC" id="3.1.2.-" evidence="3"/>
<accession>A0AAT9P8Q8</accession>
<dbReference type="PANTHER" id="PTHR31793:SF27">
    <property type="entry name" value="NOVEL THIOESTERASE SUPERFAMILY DOMAIN AND SAPOSIN A-TYPE DOMAIN CONTAINING PROTEIN (0610012H03RIK)"/>
    <property type="match status" value="1"/>
</dbReference>
<accession>A0AAU6RII8</accession>
<dbReference type="NCBIfam" id="TIGR00051">
    <property type="entry name" value="YbgC/FadM family acyl-CoA thioesterase"/>
    <property type="match status" value="1"/>
</dbReference>
<dbReference type="KEGG" id="mpsh:QA539_05170"/>
<dbReference type="EMBL" id="CP124585">
    <property type="protein sequence ID" value="WZE67852.1"/>
    <property type="molecule type" value="Genomic_DNA"/>
</dbReference>
<evidence type="ECO:0000313" key="3">
    <source>
        <dbReference type="EMBL" id="QYA33807.1"/>
    </source>
</evidence>
<evidence type="ECO:0000256" key="1">
    <source>
        <dbReference type="ARBA" id="ARBA00005953"/>
    </source>
</evidence>
<dbReference type="RefSeq" id="WP_219494748.1">
    <property type="nucleotide sequence ID" value="NZ_CP124577.1"/>
</dbReference>
<dbReference type="InterPro" id="IPR050563">
    <property type="entry name" value="4-hydroxybenzoyl-CoA_TE"/>
</dbReference>
<evidence type="ECO:0000313" key="7">
    <source>
        <dbReference type="Proteomes" id="UP001465447"/>
    </source>
</evidence>